<dbReference type="Gene3D" id="1.10.1760.20">
    <property type="match status" value="1"/>
</dbReference>
<keyword evidence="2" id="KW-0813">Transport</keyword>
<evidence type="ECO:0000256" key="7">
    <source>
        <dbReference type="SAM" id="MobiDB-lite"/>
    </source>
</evidence>
<keyword evidence="4 8" id="KW-0812">Transmembrane</keyword>
<feature type="transmembrane region" description="Helical" evidence="8">
    <location>
        <begin position="72"/>
        <end position="98"/>
    </location>
</feature>
<evidence type="ECO:0000259" key="9">
    <source>
        <dbReference type="Pfam" id="PF13190"/>
    </source>
</evidence>
<evidence type="ECO:0000313" key="11">
    <source>
        <dbReference type="Proteomes" id="UP000471031"/>
    </source>
</evidence>
<dbReference type="PANTHER" id="PTHR34229">
    <property type="entry name" value="METAL TRANSPORT PROTEIN HI_1621-RELATED"/>
    <property type="match status" value="1"/>
</dbReference>
<dbReference type="PANTHER" id="PTHR34229:SF1">
    <property type="entry name" value="METAL TRANSPORT PROTEIN HI_1621-RELATED"/>
    <property type="match status" value="1"/>
</dbReference>
<feature type="transmembrane region" description="Helical" evidence="8">
    <location>
        <begin position="181"/>
        <end position="203"/>
    </location>
</feature>
<dbReference type="OrthoDB" id="5395048at2"/>
<comment type="caution">
    <text evidence="10">The sequence shown here is derived from an EMBL/GenBank/DDBJ whole genome shotgun (WGS) entry which is preliminary data.</text>
</comment>
<feature type="transmembrane region" description="Helical" evidence="8">
    <location>
        <begin position="356"/>
        <end position="378"/>
    </location>
</feature>
<feature type="compositionally biased region" description="Low complexity" evidence="7">
    <location>
        <begin position="316"/>
        <end position="327"/>
    </location>
</feature>
<organism evidence="10 11">
    <name type="scientific">Heliomicrobium gestii</name>
    <name type="common">Heliobacterium gestii</name>
    <dbReference type="NCBI Taxonomy" id="2699"/>
    <lineage>
        <taxon>Bacteria</taxon>
        <taxon>Bacillati</taxon>
        <taxon>Bacillota</taxon>
        <taxon>Clostridia</taxon>
        <taxon>Eubacteriales</taxon>
        <taxon>Heliobacteriaceae</taxon>
        <taxon>Heliomicrobium</taxon>
    </lineage>
</organism>
<evidence type="ECO:0000256" key="4">
    <source>
        <dbReference type="ARBA" id="ARBA00022692"/>
    </source>
</evidence>
<protein>
    <submittedName>
        <fullName evidence="10">Cobalamin biosynthesis protein CbiM</fullName>
    </submittedName>
</protein>
<feature type="transmembrane region" description="Helical" evidence="8">
    <location>
        <begin position="139"/>
        <end position="161"/>
    </location>
</feature>
<evidence type="ECO:0000256" key="3">
    <source>
        <dbReference type="ARBA" id="ARBA00022475"/>
    </source>
</evidence>
<feature type="region of interest" description="Disordered" evidence="7">
    <location>
        <begin position="296"/>
        <end position="327"/>
    </location>
</feature>
<dbReference type="GO" id="GO:0005886">
    <property type="term" value="C:plasma membrane"/>
    <property type="evidence" value="ECO:0007669"/>
    <property type="project" value="UniProtKB-SubCell"/>
</dbReference>
<dbReference type="InterPro" id="IPR002751">
    <property type="entry name" value="CbiM/NikMN"/>
</dbReference>
<dbReference type="RefSeq" id="WP_161262582.1">
    <property type="nucleotide sequence ID" value="NZ_JAFBDC010000011.1"/>
</dbReference>
<evidence type="ECO:0000256" key="2">
    <source>
        <dbReference type="ARBA" id="ARBA00022448"/>
    </source>
</evidence>
<dbReference type="AlphaFoldDB" id="A0A845LHE9"/>
<feature type="transmembrane region" description="Helical" evidence="8">
    <location>
        <begin position="39"/>
        <end position="60"/>
    </location>
</feature>
<keyword evidence="3" id="KW-1003">Cell membrane</keyword>
<evidence type="ECO:0000256" key="6">
    <source>
        <dbReference type="ARBA" id="ARBA00023136"/>
    </source>
</evidence>
<dbReference type="InterPro" id="IPR025937">
    <property type="entry name" value="PDGLE_dom"/>
</dbReference>
<dbReference type="Pfam" id="PF01891">
    <property type="entry name" value="CbiM"/>
    <property type="match status" value="1"/>
</dbReference>
<sequence>MHMADALISPVVGGTLWAAAAGAAAYSMKKVQNNIDEKIIPMMGVMGAFVFAAQMINFSIPGTGSSGHIGGGMLLSIMLGPYAGFLTMASILLIQALFFADGGLLAYGCNLINMGAFSCFVAYPLLYKAILRKGLTANRMLVASIASVVVGLQLGAFSVVLETILSGKTELPFNTFLLLMQPIHLAIGIVEGLVTAAIVTFVWKSRPEILELAITGQSYGDLSLRKVLQGLAVSAVIVGGLLSWFASANPDGLEWSMEKTAGTTELEASDDVHNAFAVLQKKTAFLPDYDFKRAESEPSETTAAKSEIIDNPAVKSGDTGSTASGASLLNASESGATEATETAEASWPNVNAGTSVSGIVGGLLTLALSALIGFLIHLSKRQQRKVNA</sequence>
<keyword evidence="6 8" id="KW-0472">Membrane</keyword>
<dbReference type="Pfam" id="PF13190">
    <property type="entry name" value="PDGLE"/>
    <property type="match status" value="1"/>
</dbReference>
<dbReference type="GO" id="GO:0000041">
    <property type="term" value="P:transition metal ion transport"/>
    <property type="evidence" value="ECO:0007669"/>
    <property type="project" value="InterPro"/>
</dbReference>
<dbReference type="Proteomes" id="UP000471031">
    <property type="component" value="Unassembled WGS sequence"/>
</dbReference>
<evidence type="ECO:0000256" key="8">
    <source>
        <dbReference type="SAM" id="Phobius"/>
    </source>
</evidence>
<proteinExistence type="predicted"/>
<accession>A0A845LHE9</accession>
<feature type="domain" description="PDGLE" evidence="9">
    <location>
        <begin position="225"/>
        <end position="377"/>
    </location>
</feature>
<evidence type="ECO:0000256" key="1">
    <source>
        <dbReference type="ARBA" id="ARBA00004651"/>
    </source>
</evidence>
<keyword evidence="5 8" id="KW-1133">Transmembrane helix</keyword>
<dbReference type="EMBL" id="WXEX01000012">
    <property type="protein sequence ID" value="MZP44009.1"/>
    <property type="molecule type" value="Genomic_DNA"/>
</dbReference>
<evidence type="ECO:0000256" key="5">
    <source>
        <dbReference type="ARBA" id="ARBA00022989"/>
    </source>
</evidence>
<keyword evidence="11" id="KW-1185">Reference proteome</keyword>
<reference evidence="10 11" key="1">
    <citation type="submission" date="2020-01" db="EMBL/GenBank/DDBJ databases">
        <title>Whole genome sequence of Heliobacterium gestii DSM 11169.</title>
        <authorList>
            <person name="Kyndt J.A."/>
            <person name="Meyer T.E."/>
        </authorList>
    </citation>
    <scope>NUCLEOTIDE SEQUENCE [LARGE SCALE GENOMIC DNA]</scope>
    <source>
        <strain evidence="10 11">DSM 11169</strain>
    </source>
</reference>
<name>A0A845LHE9_HELGE</name>
<feature type="transmembrane region" description="Helical" evidence="8">
    <location>
        <begin position="104"/>
        <end position="127"/>
    </location>
</feature>
<feature type="transmembrane region" description="Helical" evidence="8">
    <location>
        <begin position="227"/>
        <end position="247"/>
    </location>
</feature>
<comment type="subcellular location">
    <subcellularLocation>
        <location evidence="1">Cell membrane</location>
        <topology evidence="1">Multi-pass membrane protein</topology>
    </subcellularLocation>
</comment>
<gene>
    <name evidence="10" type="ORF">GTO89_13300</name>
</gene>
<evidence type="ECO:0000313" key="10">
    <source>
        <dbReference type="EMBL" id="MZP44009.1"/>
    </source>
</evidence>